<evidence type="ECO:0000313" key="1">
    <source>
        <dbReference type="EMBL" id="CAD1838452.1"/>
    </source>
</evidence>
<dbReference type="EMBL" id="LR862133">
    <property type="protein sequence ID" value="CAD1838452.1"/>
    <property type="molecule type" value="Genomic_DNA"/>
</dbReference>
<organism evidence="1">
    <name type="scientific">Ananas comosus var. bracteatus</name>
    <name type="common">red pineapple</name>
    <dbReference type="NCBI Taxonomy" id="296719"/>
    <lineage>
        <taxon>Eukaryota</taxon>
        <taxon>Viridiplantae</taxon>
        <taxon>Streptophyta</taxon>
        <taxon>Embryophyta</taxon>
        <taxon>Tracheophyta</taxon>
        <taxon>Spermatophyta</taxon>
        <taxon>Magnoliopsida</taxon>
        <taxon>Liliopsida</taxon>
        <taxon>Poales</taxon>
        <taxon>Bromeliaceae</taxon>
        <taxon>Bromelioideae</taxon>
        <taxon>Ananas</taxon>
    </lineage>
</organism>
<proteinExistence type="predicted"/>
<reference evidence="1" key="1">
    <citation type="submission" date="2020-07" db="EMBL/GenBank/DDBJ databases">
        <authorList>
            <person name="Lin J."/>
        </authorList>
    </citation>
    <scope>NUCLEOTIDE SEQUENCE</scope>
</reference>
<name>A0A6V7Q5Q7_ANACO</name>
<gene>
    <name evidence="1" type="ORF">CB5_LOCUS21663</name>
</gene>
<accession>A0A6V7Q5Q7</accession>
<protein>
    <submittedName>
        <fullName evidence="1">Uncharacterized protein</fullName>
    </submittedName>
</protein>
<sequence length="172" mass="18577">MDDHACLPLCSFAQACEGRSLQADTPELAYATSCSPVRIGHRSGLPWVRLIPSEGMLTTTGPLGTASHPYVFVVLVSEPSTASEARDRGKRVAVPCAYSGSGQASVRLPLGLGRDTFLHTEGRSFSIHITCRSADHSRLCAPTDWREARSFLALHEVRVNQLKSSSIILDSL</sequence>
<dbReference type="AlphaFoldDB" id="A0A6V7Q5Q7"/>